<gene>
    <name evidence="2" type="ORF">GCM10022232_90090</name>
</gene>
<evidence type="ECO:0000313" key="2">
    <source>
        <dbReference type="EMBL" id="GAA4030192.1"/>
    </source>
</evidence>
<keyword evidence="3" id="KW-1185">Reference proteome</keyword>
<feature type="region of interest" description="Disordered" evidence="1">
    <location>
        <begin position="1"/>
        <end position="77"/>
    </location>
</feature>
<organism evidence="2 3">
    <name type="scientific">Streptomyces plumbiresistens</name>
    <dbReference type="NCBI Taxonomy" id="511811"/>
    <lineage>
        <taxon>Bacteria</taxon>
        <taxon>Bacillati</taxon>
        <taxon>Actinomycetota</taxon>
        <taxon>Actinomycetes</taxon>
        <taxon>Kitasatosporales</taxon>
        <taxon>Streptomycetaceae</taxon>
        <taxon>Streptomyces</taxon>
    </lineage>
</organism>
<name>A0ABP7TRH4_9ACTN</name>
<protein>
    <submittedName>
        <fullName evidence="2">Uncharacterized protein</fullName>
    </submittedName>
</protein>
<sequence length="77" mass="7585">MGTESLRNEAVERVPAEGGLSLGGPAYGPAASPGHRRTGGVQTPAAERLQAGGVVYGSPGDRGLDVAGMRSTAPSPA</sequence>
<proteinExistence type="predicted"/>
<dbReference type="EMBL" id="BAAAZX010000049">
    <property type="protein sequence ID" value="GAA4030192.1"/>
    <property type="molecule type" value="Genomic_DNA"/>
</dbReference>
<evidence type="ECO:0000256" key="1">
    <source>
        <dbReference type="SAM" id="MobiDB-lite"/>
    </source>
</evidence>
<dbReference type="Proteomes" id="UP001500456">
    <property type="component" value="Unassembled WGS sequence"/>
</dbReference>
<feature type="compositionally biased region" description="Basic and acidic residues" evidence="1">
    <location>
        <begin position="1"/>
        <end position="15"/>
    </location>
</feature>
<reference evidence="3" key="1">
    <citation type="journal article" date="2019" name="Int. J. Syst. Evol. Microbiol.">
        <title>The Global Catalogue of Microorganisms (GCM) 10K type strain sequencing project: providing services to taxonomists for standard genome sequencing and annotation.</title>
        <authorList>
            <consortium name="The Broad Institute Genomics Platform"/>
            <consortium name="The Broad Institute Genome Sequencing Center for Infectious Disease"/>
            <person name="Wu L."/>
            <person name="Ma J."/>
        </authorList>
    </citation>
    <scope>NUCLEOTIDE SEQUENCE [LARGE SCALE GENOMIC DNA]</scope>
    <source>
        <strain evidence="3">JCM 16924</strain>
    </source>
</reference>
<evidence type="ECO:0000313" key="3">
    <source>
        <dbReference type="Proteomes" id="UP001500456"/>
    </source>
</evidence>
<accession>A0ABP7TRH4</accession>
<comment type="caution">
    <text evidence="2">The sequence shown here is derived from an EMBL/GenBank/DDBJ whole genome shotgun (WGS) entry which is preliminary data.</text>
</comment>